<dbReference type="RefSeq" id="WP_132223288.1">
    <property type="nucleotide sequence ID" value="NZ_JANKBG010000001.1"/>
</dbReference>
<dbReference type="Pfam" id="PF03861">
    <property type="entry name" value="ANTAR"/>
    <property type="match status" value="1"/>
</dbReference>
<evidence type="ECO:0000313" key="3">
    <source>
        <dbReference type="Proteomes" id="UP000295773"/>
    </source>
</evidence>
<dbReference type="InterPro" id="IPR036388">
    <property type="entry name" value="WH-like_DNA-bd_sf"/>
</dbReference>
<dbReference type="SUPFAM" id="SSF52172">
    <property type="entry name" value="CheY-like"/>
    <property type="match status" value="1"/>
</dbReference>
<dbReference type="Proteomes" id="UP000295773">
    <property type="component" value="Unassembled WGS sequence"/>
</dbReference>
<reference evidence="2 3" key="1">
    <citation type="submission" date="2019-03" db="EMBL/GenBank/DDBJ databases">
        <title>Genomic Encyclopedia of Type Strains, Phase IV (KMG-IV): sequencing the most valuable type-strain genomes for metagenomic binning, comparative biology and taxonomic classification.</title>
        <authorList>
            <person name="Goeker M."/>
        </authorList>
    </citation>
    <scope>NUCLEOTIDE SEQUENCE [LARGE SCALE GENOMIC DNA]</scope>
    <source>
        <strain evidence="2 3">DSM 29481</strain>
    </source>
</reference>
<dbReference type="InterPro" id="IPR011006">
    <property type="entry name" value="CheY-like_superfamily"/>
</dbReference>
<sequence length="192" mass="22574">MIRVLIISGSKKTTECIREFLACEDDLSITISTHAAHARRLFITAAYDFIIINYPLPDEADYRLMLDMNVKNNASILLLVHHEKLKSIDDRMQKAGIMTVGKPIHQHTLYQLLKFAILTQRKQKQQQKDEQQWKQRLQEIKVIQQAKCLLLEHEHMNEQQAHKYLEKKAMNARLTRLQLAKAVIRKYENKTE</sequence>
<evidence type="ECO:0000259" key="1">
    <source>
        <dbReference type="PROSITE" id="PS50921"/>
    </source>
</evidence>
<gene>
    <name evidence="2" type="ORF">EDD61_101161</name>
</gene>
<dbReference type="EMBL" id="SMBP01000001">
    <property type="protein sequence ID" value="TCU63509.1"/>
    <property type="molecule type" value="Genomic_DNA"/>
</dbReference>
<dbReference type="AlphaFoldDB" id="A0A4R3TLX6"/>
<accession>A0A4R3TLX6</accession>
<proteinExistence type="predicted"/>
<dbReference type="InterPro" id="IPR005561">
    <property type="entry name" value="ANTAR"/>
</dbReference>
<dbReference type="Gene3D" id="3.40.50.2300">
    <property type="match status" value="1"/>
</dbReference>
<dbReference type="GO" id="GO:0003723">
    <property type="term" value="F:RNA binding"/>
    <property type="evidence" value="ECO:0007669"/>
    <property type="project" value="InterPro"/>
</dbReference>
<dbReference type="SMART" id="SM01012">
    <property type="entry name" value="ANTAR"/>
    <property type="match status" value="1"/>
</dbReference>
<dbReference type="Gene3D" id="1.10.10.10">
    <property type="entry name" value="Winged helix-like DNA-binding domain superfamily/Winged helix DNA-binding domain"/>
    <property type="match status" value="1"/>
</dbReference>
<organism evidence="2 3">
    <name type="scientific">Longicatena caecimuris</name>
    <dbReference type="NCBI Taxonomy" id="1796635"/>
    <lineage>
        <taxon>Bacteria</taxon>
        <taxon>Bacillati</taxon>
        <taxon>Bacillota</taxon>
        <taxon>Erysipelotrichia</taxon>
        <taxon>Erysipelotrichales</taxon>
        <taxon>Erysipelotrichaceae</taxon>
        <taxon>Longicatena</taxon>
    </lineage>
</organism>
<name>A0A4R3TLX6_9FIRM</name>
<protein>
    <submittedName>
        <fullName evidence="2">Response regulator receiver and ANTAR domain protein</fullName>
    </submittedName>
</protein>
<evidence type="ECO:0000313" key="2">
    <source>
        <dbReference type="EMBL" id="TCU63509.1"/>
    </source>
</evidence>
<keyword evidence="3" id="KW-1185">Reference proteome</keyword>
<feature type="domain" description="ANTAR" evidence="1">
    <location>
        <begin position="123"/>
        <end position="184"/>
    </location>
</feature>
<dbReference type="PROSITE" id="PS50921">
    <property type="entry name" value="ANTAR"/>
    <property type="match status" value="1"/>
</dbReference>
<comment type="caution">
    <text evidence="2">The sequence shown here is derived from an EMBL/GenBank/DDBJ whole genome shotgun (WGS) entry which is preliminary data.</text>
</comment>